<evidence type="ECO:0000259" key="1">
    <source>
        <dbReference type="Pfam" id="PF04453"/>
    </source>
</evidence>
<dbReference type="InterPro" id="IPR020889">
    <property type="entry name" value="LipoPS_assembly_LptD"/>
</dbReference>
<protein>
    <submittedName>
        <fullName evidence="2">LPS-assembly protein LptD</fullName>
    </submittedName>
</protein>
<reference evidence="2" key="1">
    <citation type="journal article" date="2020" name="mSystems">
        <title>Genome- and Community-Level Interaction Insights into Carbon Utilization and Element Cycling Functions of Hydrothermarchaeota in Hydrothermal Sediment.</title>
        <authorList>
            <person name="Zhou Z."/>
            <person name="Liu Y."/>
            <person name="Xu W."/>
            <person name="Pan J."/>
            <person name="Luo Z.H."/>
            <person name="Li M."/>
        </authorList>
    </citation>
    <scope>NUCLEOTIDE SEQUENCE [LARGE SCALE GENOMIC DNA]</scope>
    <source>
        <strain evidence="2">HyVt-483</strain>
    </source>
</reference>
<name>A0A7C3GQ51_9BACT</name>
<dbReference type="Pfam" id="PF04453">
    <property type="entry name" value="LptD"/>
    <property type="match status" value="1"/>
</dbReference>
<feature type="domain" description="LptD C-terminal" evidence="1">
    <location>
        <begin position="275"/>
        <end position="625"/>
    </location>
</feature>
<dbReference type="AlphaFoldDB" id="A0A7C3GQ51"/>
<evidence type="ECO:0000313" key="2">
    <source>
        <dbReference type="EMBL" id="HFC97020.1"/>
    </source>
</evidence>
<dbReference type="GO" id="GO:1990351">
    <property type="term" value="C:transporter complex"/>
    <property type="evidence" value="ECO:0007669"/>
    <property type="project" value="TreeGrafter"/>
</dbReference>
<dbReference type="InterPro" id="IPR050218">
    <property type="entry name" value="LptD"/>
</dbReference>
<dbReference type="GO" id="GO:0015920">
    <property type="term" value="P:lipopolysaccharide transport"/>
    <property type="evidence" value="ECO:0007669"/>
    <property type="project" value="InterPro"/>
</dbReference>
<gene>
    <name evidence="2" type="ORF">ENJ40_00990</name>
</gene>
<dbReference type="EMBL" id="DRMH01000012">
    <property type="protein sequence ID" value="HFC97020.1"/>
    <property type="molecule type" value="Genomic_DNA"/>
</dbReference>
<dbReference type="InterPro" id="IPR007543">
    <property type="entry name" value="LptD_C"/>
</dbReference>
<dbReference type="Proteomes" id="UP000886043">
    <property type="component" value="Unassembled WGS sequence"/>
</dbReference>
<comment type="caution">
    <text evidence="2">The sequence shown here is derived from an EMBL/GenBank/DDBJ whole genome shotgun (WGS) entry which is preliminary data.</text>
</comment>
<dbReference type="GO" id="GO:0043165">
    <property type="term" value="P:Gram-negative-bacterium-type cell outer membrane assembly"/>
    <property type="evidence" value="ECO:0007669"/>
    <property type="project" value="InterPro"/>
</dbReference>
<dbReference type="GO" id="GO:0009279">
    <property type="term" value="C:cell outer membrane"/>
    <property type="evidence" value="ECO:0007669"/>
    <property type="project" value="InterPro"/>
</dbReference>
<accession>A0A7C3GQ51</accession>
<dbReference type="HAMAP" id="MF_01411">
    <property type="entry name" value="LPS_assembly_LptD"/>
    <property type="match status" value="1"/>
</dbReference>
<proteinExistence type="inferred from homology"/>
<dbReference type="PANTHER" id="PTHR30189:SF1">
    <property type="entry name" value="LPS-ASSEMBLY PROTEIN LPTD"/>
    <property type="match status" value="1"/>
</dbReference>
<sequence>MKIPALVCLILILWGGLARAAWRIEARKLTLYHQRHIAIAEGQVVISGRGLTIFAPRARYEMETKRLWLWGPVKILTPHGDWLKGKWAVIDLRSGEGEIEGAYLFIKKDRVQVRAKRMVRLGEDRYEAYQAVISTCDLRCEEAPPWSFHARKVEIREGRARAHWVSFWVKRLPLALSPLVTMAIKRKRKSGFLFPRLVTGSRSGVGVEAPLFLALHDSFDATLSPLWMSRRGVLFSVEGRWRLSRDAQGIIRYRYLHDRLEDRDYNHDGIVRGNTSRYWITARVDQRLSPRTDLHLDLDLLSDRDFLEEFEGGPFGFSETNRVYLKWFGRSLEERNQRYRTSRLWLAHRRFNTYLEAGGAYRDWVLPGGQATVLSPLADIYLFSLTRPLRGPFTFNLGAEGTYWYREEGSRGWRFHLAPELALNLPLGPLENRFSYQLLHTRYAVDWDNGTTRDLTRTLYQIKAESTLEFYRVYPLNHGDLVGLRHSLRPYLRYFYRPPKNQEDLPLWESADRLPPAHYLEYGVLQFLTAKSRSGGKPHYWDLMRFNLYQRYDFRREASAGEERHPFSNLFSELEVRFPSRLSLRYDLVYNFYGLGLTRQELNLSWSRFLLDRVNVGYQRDKLRRIKQLNLSGRKRFWHHFILHGALSRNLIRQETSSASLGLTYEGSCFSLDFTLGVTPEETRFSFWVNLYGLGGYGRQFTRGP</sequence>
<organism evidence="2">
    <name type="scientific">Thermosulfurimonas dismutans</name>
    <dbReference type="NCBI Taxonomy" id="999894"/>
    <lineage>
        <taxon>Bacteria</taxon>
        <taxon>Pseudomonadati</taxon>
        <taxon>Thermodesulfobacteriota</taxon>
        <taxon>Thermodesulfobacteria</taxon>
        <taxon>Thermodesulfobacteriales</taxon>
        <taxon>Thermodesulfobacteriaceae</taxon>
        <taxon>Thermosulfurimonas</taxon>
    </lineage>
</organism>
<dbReference type="PANTHER" id="PTHR30189">
    <property type="entry name" value="LPS-ASSEMBLY PROTEIN"/>
    <property type="match status" value="1"/>
</dbReference>